<feature type="domain" description="CBS" evidence="3">
    <location>
        <begin position="68"/>
        <end position="126"/>
    </location>
</feature>
<dbReference type="PANTHER" id="PTHR43080:SF2">
    <property type="entry name" value="CBS DOMAIN-CONTAINING PROTEIN"/>
    <property type="match status" value="1"/>
</dbReference>
<dbReference type="InterPro" id="IPR046342">
    <property type="entry name" value="CBS_dom_sf"/>
</dbReference>
<dbReference type="InterPro" id="IPR051257">
    <property type="entry name" value="Diverse_CBS-Domain"/>
</dbReference>
<proteinExistence type="predicted"/>
<name>A0ABN6N2Z8_9BACT</name>
<accession>A0ABN6N2Z8</accession>
<dbReference type="PANTHER" id="PTHR43080">
    <property type="entry name" value="CBS DOMAIN-CONTAINING PROTEIN CBSX3, MITOCHONDRIAL"/>
    <property type="match status" value="1"/>
</dbReference>
<evidence type="ECO:0000256" key="2">
    <source>
        <dbReference type="PROSITE-ProRule" id="PRU00703"/>
    </source>
</evidence>
<evidence type="ECO:0000259" key="3">
    <source>
        <dbReference type="PROSITE" id="PS51371"/>
    </source>
</evidence>
<reference evidence="5" key="1">
    <citation type="journal article" date="2022" name="Int. J. Syst. Evol. Microbiol.">
        <title>Anaeromyxobacter oryzae sp. nov., Anaeromyxobacter diazotrophicus sp. nov. and Anaeromyxobacter paludicola sp. nov., isolated from paddy soils.</title>
        <authorList>
            <person name="Itoh H."/>
            <person name="Xu Z."/>
            <person name="Mise K."/>
            <person name="Masuda Y."/>
            <person name="Ushijima N."/>
            <person name="Hayakawa C."/>
            <person name="Shiratori Y."/>
            <person name="Senoo K."/>
        </authorList>
    </citation>
    <scope>NUCLEOTIDE SEQUENCE [LARGE SCALE GENOMIC DNA]</scope>
    <source>
        <strain evidence="5">Red232</strain>
    </source>
</reference>
<evidence type="ECO:0000256" key="1">
    <source>
        <dbReference type="ARBA" id="ARBA00023122"/>
    </source>
</evidence>
<dbReference type="InterPro" id="IPR000644">
    <property type="entry name" value="CBS_dom"/>
</dbReference>
<evidence type="ECO:0000313" key="4">
    <source>
        <dbReference type="EMBL" id="BDG06238.1"/>
    </source>
</evidence>
<dbReference type="PROSITE" id="PS51371">
    <property type="entry name" value="CBS"/>
    <property type="match status" value="2"/>
</dbReference>
<dbReference type="Gene3D" id="3.10.580.10">
    <property type="entry name" value="CBS-domain"/>
    <property type="match status" value="1"/>
</dbReference>
<dbReference type="Proteomes" id="UP001162891">
    <property type="component" value="Chromosome"/>
</dbReference>
<protein>
    <recommendedName>
        <fullName evidence="3">CBS domain-containing protein</fullName>
    </recommendedName>
</protein>
<feature type="domain" description="CBS" evidence="3">
    <location>
        <begin position="8"/>
        <end position="63"/>
    </location>
</feature>
<keyword evidence="5" id="KW-1185">Reference proteome</keyword>
<keyword evidence="1 2" id="KW-0129">CBS domain</keyword>
<dbReference type="SMART" id="SM00116">
    <property type="entry name" value="CBS"/>
    <property type="match status" value="2"/>
</dbReference>
<organism evidence="4 5">
    <name type="scientific">Anaeromyxobacter oryzae</name>
    <dbReference type="NCBI Taxonomy" id="2918170"/>
    <lineage>
        <taxon>Bacteria</taxon>
        <taxon>Pseudomonadati</taxon>
        <taxon>Myxococcota</taxon>
        <taxon>Myxococcia</taxon>
        <taxon>Myxococcales</taxon>
        <taxon>Cystobacterineae</taxon>
        <taxon>Anaeromyxobacteraceae</taxon>
        <taxon>Anaeromyxobacter</taxon>
    </lineage>
</organism>
<dbReference type="EMBL" id="AP025591">
    <property type="protein sequence ID" value="BDG06238.1"/>
    <property type="molecule type" value="Genomic_DNA"/>
</dbReference>
<dbReference type="RefSeq" id="WP_248355649.1">
    <property type="nucleotide sequence ID" value="NZ_AP025591.1"/>
</dbReference>
<gene>
    <name evidence="4" type="ORF">AMOR_52340</name>
</gene>
<sequence>MTFVSDAMDRNPVAIRPEARLSEAAALLASSGAAHLLVMDEGNLVGILCRCDVRNANAEGDERVADRMAVPVMTVRPDATLEEVALTMCDCGLGCVPVALGGLVLGTVTGAELRRAGLDEPAHRPCHDGGEVPHLH</sequence>
<evidence type="ECO:0000313" key="5">
    <source>
        <dbReference type="Proteomes" id="UP001162891"/>
    </source>
</evidence>
<dbReference type="SUPFAM" id="SSF54631">
    <property type="entry name" value="CBS-domain pair"/>
    <property type="match status" value="1"/>
</dbReference>
<dbReference type="Pfam" id="PF00571">
    <property type="entry name" value="CBS"/>
    <property type="match status" value="2"/>
</dbReference>